<sequence>MIFITRAIQQECVKYASFRISSGHGGLVVRCRFQARSPIPLKIRRVLGLLHIKSTSNRPISRVSNVLPLVWCGSVERDCQFRGRPHLPAVQNDEVRPKIAPLVLC</sequence>
<name>A0A4Y2P9N1_ARAVE</name>
<dbReference type="Proteomes" id="UP000499080">
    <property type="component" value="Unassembled WGS sequence"/>
</dbReference>
<evidence type="ECO:0000313" key="2">
    <source>
        <dbReference type="Proteomes" id="UP000499080"/>
    </source>
</evidence>
<keyword evidence="2" id="KW-1185">Reference proteome</keyword>
<organism evidence="1 2">
    <name type="scientific">Araneus ventricosus</name>
    <name type="common">Orbweaver spider</name>
    <name type="synonym">Epeira ventricosa</name>
    <dbReference type="NCBI Taxonomy" id="182803"/>
    <lineage>
        <taxon>Eukaryota</taxon>
        <taxon>Metazoa</taxon>
        <taxon>Ecdysozoa</taxon>
        <taxon>Arthropoda</taxon>
        <taxon>Chelicerata</taxon>
        <taxon>Arachnida</taxon>
        <taxon>Araneae</taxon>
        <taxon>Araneomorphae</taxon>
        <taxon>Entelegynae</taxon>
        <taxon>Araneoidea</taxon>
        <taxon>Araneidae</taxon>
        <taxon>Araneus</taxon>
    </lineage>
</organism>
<accession>A0A4Y2P9N1</accession>
<gene>
    <name evidence="1" type="ORF">AVEN_251110_1</name>
</gene>
<proteinExistence type="predicted"/>
<evidence type="ECO:0000313" key="1">
    <source>
        <dbReference type="EMBL" id="GBN46706.1"/>
    </source>
</evidence>
<dbReference type="AlphaFoldDB" id="A0A4Y2P9N1"/>
<comment type="caution">
    <text evidence="1">The sequence shown here is derived from an EMBL/GenBank/DDBJ whole genome shotgun (WGS) entry which is preliminary data.</text>
</comment>
<reference evidence="1 2" key="1">
    <citation type="journal article" date="2019" name="Sci. Rep.">
        <title>Orb-weaving spider Araneus ventricosus genome elucidates the spidroin gene catalogue.</title>
        <authorList>
            <person name="Kono N."/>
            <person name="Nakamura H."/>
            <person name="Ohtoshi R."/>
            <person name="Moran D.A.P."/>
            <person name="Shinohara A."/>
            <person name="Yoshida Y."/>
            <person name="Fujiwara M."/>
            <person name="Mori M."/>
            <person name="Tomita M."/>
            <person name="Arakawa K."/>
        </authorList>
    </citation>
    <scope>NUCLEOTIDE SEQUENCE [LARGE SCALE GENOMIC DNA]</scope>
</reference>
<protein>
    <submittedName>
        <fullName evidence="1">Uncharacterized protein</fullName>
    </submittedName>
</protein>
<dbReference type="EMBL" id="BGPR01010541">
    <property type="protein sequence ID" value="GBN46706.1"/>
    <property type="molecule type" value="Genomic_DNA"/>
</dbReference>